<dbReference type="GO" id="GO:0005886">
    <property type="term" value="C:plasma membrane"/>
    <property type="evidence" value="ECO:0007669"/>
    <property type="project" value="TreeGrafter"/>
</dbReference>
<organism evidence="10 11">
    <name type="scientific">Cupriavidus plantarum</name>
    <dbReference type="NCBI Taxonomy" id="942865"/>
    <lineage>
        <taxon>Bacteria</taxon>
        <taxon>Pseudomonadati</taxon>
        <taxon>Pseudomonadota</taxon>
        <taxon>Betaproteobacteria</taxon>
        <taxon>Burkholderiales</taxon>
        <taxon>Burkholderiaceae</taxon>
        <taxon>Cupriavidus</taxon>
    </lineage>
</organism>
<evidence type="ECO:0000256" key="3">
    <source>
        <dbReference type="ARBA" id="ARBA00022679"/>
    </source>
</evidence>
<evidence type="ECO:0000256" key="1">
    <source>
        <dbReference type="ARBA" id="ARBA00000085"/>
    </source>
</evidence>
<dbReference type="PRINTS" id="PR00344">
    <property type="entry name" value="BCTRLSENSOR"/>
</dbReference>
<comment type="catalytic activity">
    <reaction evidence="1">
        <text>ATP + protein L-histidine = ADP + protein N-phospho-L-histidine.</text>
        <dbReference type="EC" id="2.7.13.3"/>
    </reaction>
</comment>
<dbReference type="SUPFAM" id="SSF55874">
    <property type="entry name" value="ATPase domain of HSP90 chaperone/DNA topoisomerase II/histidine kinase"/>
    <property type="match status" value="1"/>
</dbReference>
<dbReference type="Gene3D" id="3.30.565.10">
    <property type="entry name" value="Histidine kinase-like ATPase, C-terminal domain"/>
    <property type="match status" value="1"/>
</dbReference>
<keyword evidence="11" id="KW-1185">Reference proteome</keyword>
<keyword evidence="6" id="KW-0067">ATP-binding</keyword>
<dbReference type="InterPro" id="IPR003594">
    <property type="entry name" value="HATPase_dom"/>
</dbReference>
<keyword evidence="5 10" id="KW-0418">Kinase</keyword>
<evidence type="ECO:0000256" key="5">
    <source>
        <dbReference type="ARBA" id="ARBA00022777"/>
    </source>
</evidence>
<dbReference type="PANTHER" id="PTHR44936:SF10">
    <property type="entry name" value="SENSOR PROTEIN RSTB"/>
    <property type="match status" value="1"/>
</dbReference>
<keyword evidence="7" id="KW-0812">Transmembrane</keyword>
<reference evidence="10 11" key="1">
    <citation type="submission" date="2018-05" db="EMBL/GenBank/DDBJ databases">
        <title>Genomic Encyclopedia of Type Strains, Phase IV (KMG-V): Genome sequencing to study the core and pangenomes of soil and plant-associated prokaryotes.</title>
        <authorList>
            <person name="Whitman W."/>
        </authorList>
    </citation>
    <scope>NUCLEOTIDE SEQUENCE [LARGE SCALE GENOMIC DNA]</scope>
    <source>
        <strain evidence="10 11">SLV-132</strain>
    </source>
</reference>
<dbReference type="EC" id="2.7.13.3" evidence="2"/>
<dbReference type="AlphaFoldDB" id="A0A316F270"/>
<evidence type="ECO:0000256" key="8">
    <source>
        <dbReference type="SAM" id="SignalP"/>
    </source>
</evidence>
<dbReference type="EMBL" id="QGGT01000001">
    <property type="protein sequence ID" value="PWK38781.1"/>
    <property type="molecule type" value="Genomic_DNA"/>
</dbReference>
<keyword evidence="7" id="KW-0472">Membrane</keyword>
<feature type="transmembrane region" description="Helical" evidence="7">
    <location>
        <begin position="202"/>
        <end position="220"/>
    </location>
</feature>
<dbReference type="InterPro" id="IPR004358">
    <property type="entry name" value="Sig_transdc_His_kin-like_C"/>
</dbReference>
<evidence type="ECO:0000313" key="10">
    <source>
        <dbReference type="EMBL" id="PWK38781.1"/>
    </source>
</evidence>
<dbReference type="InterPro" id="IPR050980">
    <property type="entry name" value="2C_sensor_his_kinase"/>
</dbReference>
<dbReference type="Gene3D" id="1.10.287.130">
    <property type="match status" value="1"/>
</dbReference>
<name>A0A316F270_9BURK</name>
<evidence type="ECO:0000256" key="7">
    <source>
        <dbReference type="SAM" id="Phobius"/>
    </source>
</evidence>
<feature type="signal peptide" evidence="8">
    <location>
        <begin position="1"/>
        <end position="34"/>
    </location>
</feature>
<comment type="caution">
    <text evidence="10">The sequence shown here is derived from an EMBL/GenBank/DDBJ whole genome shotgun (WGS) entry which is preliminary data.</text>
</comment>
<feature type="transmembrane region" description="Helical" evidence="7">
    <location>
        <begin position="171"/>
        <end position="190"/>
    </location>
</feature>
<feature type="chain" id="PRO_5016385192" description="histidine kinase" evidence="8">
    <location>
        <begin position="35"/>
        <end position="502"/>
    </location>
</feature>
<keyword evidence="4" id="KW-0547">Nucleotide-binding</keyword>
<sequence>MGRAPRVRASIPVIKNLLPSSIATWIFGPGVATAAATEAATNGAAVPEGHGLVSLRRLSRLRWALLAGQALLLFSCESVAGIILPFQPLLLLFVLQTAFNLLTTLRLRGLAARRSAPADGELMAQMMVDLTALSAILFFTGGATNPFVSFYLPGLAIAAAILPWRLVAALALYALACYSLLLLEYVPLNLHNPDNAVNYHLAGMWLNFVASAVMIAFFVARLSGVLRQRDAELNLAREQLLREARVEALNNQAAAVAHEIGTPLATLAVIAGELRADADDGAGEGGRGGGRGETAIAAYLQDLRTMEQQLDLCRSILARLREDHATLAPQPIGTWLAAFAERWQLRHPQAALRAVASAEAARHAVDVARVGQILTILLDNAARSQQAVGLAMHAEPALRLDITLVNDHRGAQDASLPVLSCCVTDRGTGIPAAVRARLGEAPVASTHGGQGIGLYLAQSAARQLGGRLAWHDNPGGGTVAELRLPLASAMSAPSTPSPAFQP</sequence>
<gene>
    <name evidence="10" type="ORF">C7419_1012683</name>
</gene>
<evidence type="ECO:0000256" key="4">
    <source>
        <dbReference type="ARBA" id="ARBA00022741"/>
    </source>
</evidence>
<evidence type="ECO:0000256" key="2">
    <source>
        <dbReference type="ARBA" id="ARBA00012438"/>
    </source>
</evidence>
<dbReference type="PROSITE" id="PS50109">
    <property type="entry name" value="HIS_KIN"/>
    <property type="match status" value="1"/>
</dbReference>
<dbReference type="InterPro" id="IPR005467">
    <property type="entry name" value="His_kinase_dom"/>
</dbReference>
<dbReference type="GO" id="GO:0005524">
    <property type="term" value="F:ATP binding"/>
    <property type="evidence" value="ECO:0007669"/>
    <property type="project" value="UniProtKB-KW"/>
</dbReference>
<protein>
    <recommendedName>
        <fullName evidence="2">histidine kinase</fullName>
        <ecNumber evidence="2">2.7.13.3</ecNumber>
    </recommendedName>
</protein>
<feature type="transmembrane region" description="Helical" evidence="7">
    <location>
        <begin position="63"/>
        <end position="84"/>
    </location>
</feature>
<dbReference type="SMART" id="SM00387">
    <property type="entry name" value="HATPase_c"/>
    <property type="match status" value="1"/>
</dbReference>
<proteinExistence type="predicted"/>
<feature type="domain" description="Histidine kinase" evidence="9">
    <location>
        <begin position="255"/>
        <end position="488"/>
    </location>
</feature>
<keyword evidence="8" id="KW-0732">Signal</keyword>
<dbReference type="PANTHER" id="PTHR44936">
    <property type="entry name" value="SENSOR PROTEIN CREC"/>
    <property type="match status" value="1"/>
</dbReference>
<dbReference type="GO" id="GO:0000155">
    <property type="term" value="F:phosphorelay sensor kinase activity"/>
    <property type="evidence" value="ECO:0007669"/>
    <property type="project" value="TreeGrafter"/>
</dbReference>
<accession>A0A316F270</accession>
<keyword evidence="3" id="KW-0808">Transferase</keyword>
<dbReference type="Pfam" id="PF02518">
    <property type="entry name" value="HATPase_c"/>
    <property type="match status" value="1"/>
</dbReference>
<keyword evidence="7" id="KW-1133">Transmembrane helix</keyword>
<dbReference type="InterPro" id="IPR036890">
    <property type="entry name" value="HATPase_C_sf"/>
</dbReference>
<evidence type="ECO:0000256" key="6">
    <source>
        <dbReference type="ARBA" id="ARBA00022840"/>
    </source>
</evidence>
<dbReference type="Proteomes" id="UP000245754">
    <property type="component" value="Unassembled WGS sequence"/>
</dbReference>
<evidence type="ECO:0000259" key="9">
    <source>
        <dbReference type="PROSITE" id="PS50109"/>
    </source>
</evidence>
<evidence type="ECO:0000313" key="11">
    <source>
        <dbReference type="Proteomes" id="UP000245754"/>
    </source>
</evidence>